<feature type="region of interest" description="Disordered" evidence="1">
    <location>
        <begin position="67"/>
        <end position="99"/>
    </location>
</feature>
<dbReference type="PANTHER" id="PTHR33096:SF1">
    <property type="entry name" value="CXC1-LIKE CYSTEINE CLUSTER ASSOCIATED WITH KDZ TRANSPOSASES DOMAIN-CONTAINING PROTEIN"/>
    <property type="match status" value="1"/>
</dbReference>
<name>A0A0B7MNS6_9FUNG</name>
<evidence type="ECO:0000313" key="3">
    <source>
        <dbReference type="EMBL" id="CEP06782.1"/>
    </source>
</evidence>
<dbReference type="Pfam" id="PF18758">
    <property type="entry name" value="KDZ"/>
    <property type="match status" value="1"/>
</dbReference>
<dbReference type="EMBL" id="LN718663">
    <property type="protein sequence ID" value="CEP06782.1"/>
    <property type="molecule type" value="Genomic_DNA"/>
</dbReference>
<evidence type="ECO:0000313" key="4">
    <source>
        <dbReference type="Proteomes" id="UP000054107"/>
    </source>
</evidence>
<proteinExistence type="predicted"/>
<reference evidence="3 4" key="1">
    <citation type="submission" date="2014-09" db="EMBL/GenBank/DDBJ databases">
        <authorList>
            <person name="Ellenberger Sabrina"/>
        </authorList>
    </citation>
    <scope>NUCLEOTIDE SEQUENCE [LARGE SCALE GENOMIC DNA]</scope>
    <source>
        <strain evidence="3 4">CBS 412.66</strain>
    </source>
</reference>
<dbReference type="Pfam" id="PF18803">
    <property type="entry name" value="CxC2"/>
    <property type="match status" value="1"/>
</dbReference>
<accession>A0A0B7MNS6</accession>
<feature type="domain" description="CxC2-like cysteine cluster KDZ transposase-associated" evidence="2">
    <location>
        <begin position="167"/>
        <end position="231"/>
    </location>
</feature>
<keyword evidence="4" id="KW-1185">Reference proteome</keyword>
<sequence length="847" mass="95621">MSATENDLDKMRKDLLRQSMSYRSAIKKTKGKRAARSVKPVPTKVARTKKAYMVLENVQESIEATYTPAASKKTKKSKRVRDYEARQQKKPETNNVPEEPKALSDAFLQSEKLAAKWNEKKYDYFDAYLTSIRNGMPIKNAIDPETSPSCACDKSFVKVNCFFVFEFKTLEIPVCSCRDLAETLLTMQLFPKTLTNVKAAIHFGCLDLFDMFELRAQVSVTVFAEILNEINTASGLKMGLQTLNVCRLYYKRFLLFVEETVADRNRHKAGPECAVCATSDVVAYMVDGCASLKRKNTLNPEIIHLPIKQEDAMWVQQSALLQFGENDRSDTVSRRIDSNFRADNGNDMKRDMAVNGVIAVVCVHGVVKKLVNMLQGERHAHTLAAIKSIVDEKEDLGDQRPLMISYDIMCRLKKRLCKEIPSLQQSILGTPVFHAFGHSMHCQCDFNLRYLTGAGLNDGEGIERFWSEFAEFTRLTRNMTEVNRSLTLFCAAQHLGKKKIFALGDSLVNGYQHAVDLQTVIRAEILQNGDNVLQLRETWEEYAAAQRGIRDQLANNGRVPNLPQTEHDQYLAICLSYYHLAALLLSPNEGTNRARSRNTQAILCQMEEFERLNPSVSRPQSANDLALLSSDLSLQERTNAYFLGLLRISIYTIKQIKVSLKGRNKGRGNKALSIRFTIALNKEKQNAEQILTDLNKYRSSKGMAPFPALNALLRDEQQLREVVGEGMTQRLINLHLLDRAGEEIIRINLICNRLTDYFLSRVDSLKMDLADIDVSDSSATNQGMRRYIEKLLANEVVVMDTVLGKLRDAGLVSTIIANNNNFGFGFISNNVNSDEDEDGDEDNEQVV</sequence>
<dbReference type="AlphaFoldDB" id="A0A0B7MNS6"/>
<feature type="compositionally biased region" description="Basic and acidic residues" evidence="1">
    <location>
        <begin position="80"/>
        <end position="99"/>
    </location>
</feature>
<evidence type="ECO:0000259" key="2">
    <source>
        <dbReference type="Pfam" id="PF18803"/>
    </source>
</evidence>
<dbReference type="PANTHER" id="PTHR33096">
    <property type="entry name" value="CXC2 DOMAIN-CONTAINING PROTEIN"/>
    <property type="match status" value="1"/>
</dbReference>
<dbReference type="InterPro" id="IPR041457">
    <property type="entry name" value="CxC2_KDZ-assoc"/>
</dbReference>
<protein>
    <recommendedName>
        <fullName evidence="2">CxC2-like cysteine cluster KDZ transposase-associated domain-containing protein</fullName>
    </recommendedName>
</protein>
<dbReference type="STRING" id="35722.A0A0B7MNS6"/>
<organism evidence="3 4">
    <name type="scientific">Parasitella parasitica</name>
    <dbReference type="NCBI Taxonomy" id="35722"/>
    <lineage>
        <taxon>Eukaryota</taxon>
        <taxon>Fungi</taxon>
        <taxon>Fungi incertae sedis</taxon>
        <taxon>Mucoromycota</taxon>
        <taxon>Mucoromycotina</taxon>
        <taxon>Mucoromycetes</taxon>
        <taxon>Mucorales</taxon>
        <taxon>Mucorineae</taxon>
        <taxon>Mucoraceae</taxon>
        <taxon>Parasitella</taxon>
    </lineage>
</organism>
<dbReference type="InterPro" id="IPR040521">
    <property type="entry name" value="KDZ"/>
</dbReference>
<dbReference type="Proteomes" id="UP000054107">
    <property type="component" value="Unassembled WGS sequence"/>
</dbReference>
<dbReference type="OrthoDB" id="2505730at2759"/>
<gene>
    <name evidence="3" type="primary">PARPA_00018.1 scaffold 79</name>
</gene>
<evidence type="ECO:0000256" key="1">
    <source>
        <dbReference type="SAM" id="MobiDB-lite"/>
    </source>
</evidence>